<keyword evidence="1" id="KW-0812">Transmembrane</keyword>
<organism evidence="2 3">
    <name type="scientific">Actinomycetospora corticicola</name>
    <dbReference type="NCBI Taxonomy" id="663602"/>
    <lineage>
        <taxon>Bacteria</taxon>
        <taxon>Bacillati</taxon>
        <taxon>Actinomycetota</taxon>
        <taxon>Actinomycetes</taxon>
        <taxon>Pseudonocardiales</taxon>
        <taxon>Pseudonocardiaceae</taxon>
        <taxon>Actinomycetospora</taxon>
    </lineage>
</organism>
<reference evidence="2 3" key="1">
    <citation type="submission" date="2020-07" db="EMBL/GenBank/DDBJ databases">
        <title>Sequencing the genomes of 1000 actinobacteria strains.</title>
        <authorList>
            <person name="Klenk H.-P."/>
        </authorList>
    </citation>
    <scope>NUCLEOTIDE SEQUENCE [LARGE SCALE GENOMIC DNA]</scope>
    <source>
        <strain evidence="2 3">DSM 45772</strain>
    </source>
</reference>
<protein>
    <submittedName>
        <fullName evidence="2">Uncharacterized protein</fullName>
    </submittedName>
</protein>
<proteinExistence type="predicted"/>
<accession>A0A7Y9DT77</accession>
<keyword evidence="1" id="KW-1133">Transmembrane helix</keyword>
<dbReference type="Proteomes" id="UP000535890">
    <property type="component" value="Unassembled WGS sequence"/>
</dbReference>
<gene>
    <name evidence="2" type="ORF">BJ983_001177</name>
</gene>
<feature type="transmembrane region" description="Helical" evidence="1">
    <location>
        <begin position="6"/>
        <end position="26"/>
    </location>
</feature>
<keyword evidence="1" id="KW-0472">Membrane</keyword>
<evidence type="ECO:0000313" key="2">
    <source>
        <dbReference type="EMBL" id="NYD35075.1"/>
    </source>
</evidence>
<name>A0A7Y9DT77_9PSEU</name>
<sequence length="47" mass="5442">MAVIQSWMLVLGAGGVGGFFVGRWSAEVRRARYDGRRLWAQRKNYRL</sequence>
<dbReference type="AlphaFoldDB" id="A0A7Y9DT77"/>
<comment type="caution">
    <text evidence="2">The sequence shown here is derived from an EMBL/GenBank/DDBJ whole genome shotgun (WGS) entry which is preliminary data.</text>
</comment>
<dbReference type="RefSeq" id="WP_179791915.1">
    <property type="nucleotide sequence ID" value="NZ_BAABHP010000004.1"/>
</dbReference>
<keyword evidence="3" id="KW-1185">Reference proteome</keyword>
<evidence type="ECO:0000256" key="1">
    <source>
        <dbReference type="SAM" id="Phobius"/>
    </source>
</evidence>
<evidence type="ECO:0000313" key="3">
    <source>
        <dbReference type="Proteomes" id="UP000535890"/>
    </source>
</evidence>
<dbReference type="EMBL" id="JACCBN010000001">
    <property type="protein sequence ID" value="NYD35075.1"/>
    <property type="molecule type" value="Genomic_DNA"/>
</dbReference>